<keyword evidence="1" id="KW-0547">Nucleotide-binding</keyword>
<organism evidence="7 8">
    <name type="scientific">Pocillopora damicornis</name>
    <name type="common">Cauliflower coral</name>
    <name type="synonym">Millepora damicornis</name>
    <dbReference type="NCBI Taxonomy" id="46731"/>
    <lineage>
        <taxon>Eukaryota</taxon>
        <taxon>Metazoa</taxon>
        <taxon>Cnidaria</taxon>
        <taxon>Anthozoa</taxon>
        <taxon>Hexacorallia</taxon>
        <taxon>Scleractinia</taxon>
        <taxon>Astrocoeniina</taxon>
        <taxon>Pocilloporidae</taxon>
        <taxon>Pocillopora</taxon>
    </lineage>
</organism>
<evidence type="ECO:0000256" key="2">
    <source>
        <dbReference type="ARBA" id="ARBA00022801"/>
    </source>
</evidence>
<dbReference type="GO" id="GO:0005634">
    <property type="term" value="C:nucleus"/>
    <property type="evidence" value="ECO:0007669"/>
    <property type="project" value="TreeGrafter"/>
</dbReference>
<protein>
    <recommendedName>
        <fullName evidence="6">F-box domain-containing protein</fullName>
    </recommendedName>
</protein>
<evidence type="ECO:0000313" key="8">
    <source>
        <dbReference type="Proteomes" id="UP000275408"/>
    </source>
</evidence>
<feature type="region of interest" description="Disordered" evidence="5">
    <location>
        <begin position="1"/>
        <end position="21"/>
    </location>
</feature>
<dbReference type="CDD" id="cd22095">
    <property type="entry name" value="F-box_FBXO18"/>
    <property type="match status" value="2"/>
</dbReference>
<dbReference type="Pfam" id="PF12937">
    <property type="entry name" value="F-box-like"/>
    <property type="match status" value="1"/>
</dbReference>
<dbReference type="Pfam" id="PF00646">
    <property type="entry name" value="F-box"/>
    <property type="match status" value="1"/>
</dbReference>
<dbReference type="SUPFAM" id="SSF81383">
    <property type="entry name" value="F-box domain"/>
    <property type="match status" value="2"/>
</dbReference>
<keyword evidence="4" id="KW-0067">ATP-binding</keyword>
<dbReference type="InterPro" id="IPR027417">
    <property type="entry name" value="P-loop_NTPase"/>
</dbReference>
<comment type="caution">
    <text evidence="7">The sequence shown here is derived from an EMBL/GenBank/DDBJ whole genome shotgun (WGS) entry which is preliminary data.</text>
</comment>
<feature type="domain" description="F-box" evidence="6">
    <location>
        <begin position="438"/>
        <end position="487"/>
    </location>
</feature>
<dbReference type="GO" id="GO:0031297">
    <property type="term" value="P:replication fork processing"/>
    <property type="evidence" value="ECO:0007669"/>
    <property type="project" value="TreeGrafter"/>
</dbReference>
<dbReference type="GO" id="GO:0016787">
    <property type="term" value="F:hydrolase activity"/>
    <property type="evidence" value="ECO:0007669"/>
    <property type="project" value="UniProtKB-KW"/>
</dbReference>
<evidence type="ECO:0000256" key="4">
    <source>
        <dbReference type="ARBA" id="ARBA00022840"/>
    </source>
</evidence>
<evidence type="ECO:0000313" key="7">
    <source>
        <dbReference type="EMBL" id="RMX49514.1"/>
    </source>
</evidence>
<dbReference type="GO" id="GO:0005524">
    <property type="term" value="F:ATP binding"/>
    <property type="evidence" value="ECO:0007669"/>
    <property type="project" value="UniProtKB-KW"/>
</dbReference>
<dbReference type="InterPro" id="IPR001810">
    <property type="entry name" value="F-box_dom"/>
</dbReference>
<dbReference type="InterPro" id="IPR014017">
    <property type="entry name" value="DNA_helicase_UvrD-like_C"/>
</dbReference>
<evidence type="ECO:0000256" key="5">
    <source>
        <dbReference type="SAM" id="MobiDB-lite"/>
    </source>
</evidence>
<dbReference type="Proteomes" id="UP000275408">
    <property type="component" value="Unassembled WGS sequence"/>
</dbReference>
<dbReference type="PANTHER" id="PTHR11070:SF30">
    <property type="entry name" value="F-BOX DNA HELICASE 1"/>
    <property type="match status" value="1"/>
</dbReference>
<evidence type="ECO:0000256" key="1">
    <source>
        <dbReference type="ARBA" id="ARBA00022741"/>
    </source>
</evidence>
<dbReference type="OrthoDB" id="5969502at2759"/>
<dbReference type="GO" id="GO:0043138">
    <property type="term" value="F:3'-5' DNA helicase activity"/>
    <property type="evidence" value="ECO:0007669"/>
    <property type="project" value="TreeGrafter"/>
</dbReference>
<dbReference type="EMBL" id="RCHS01002116">
    <property type="protein sequence ID" value="RMX49514.1"/>
    <property type="molecule type" value="Genomic_DNA"/>
</dbReference>
<dbReference type="STRING" id="46731.A0A3M6U7L7"/>
<evidence type="ECO:0000256" key="3">
    <source>
        <dbReference type="ARBA" id="ARBA00022806"/>
    </source>
</evidence>
<evidence type="ECO:0000259" key="6">
    <source>
        <dbReference type="PROSITE" id="PS50181"/>
    </source>
</evidence>
<dbReference type="PANTHER" id="PTHR11070">
    <property type="entry name" value="UVRD / RECB / PCRA DNA HELICASE FAMILY MEMBER"/>
    <property type="match status" value="1"/>
</dbReference>
<reference evidence="7 8" key="1">
    <citation type="journal article" date="2018" name="Sci. Rep.">
        <title>Comparative analysis of the Pocillopora damicornis genome highlights role of immune system in coral evolution.</title>
        <authorList>
            <person name="Cunning R."/>
            <person name="Bay R.A."/>
            <person name="Gillette P."/>
            <person name="Baker A.C."/>
            <person name="Traylor-Knowles N."/>
        </authorList>
    </citation>
    <scope>NUCLEOTIDE SEQUENCE [LARGE SCALE GENOMIC DNA]</scope>
    <source>
        <strain evidence="7">RSMAS</strain>
        <tissue evidence="7">Whole animal</tissue>
    </source>
</reference>
<dbReference type="PROSITE" id="PS50181">
    <property type="entry name" value="FBOX"/>
    <property type="match status" value="2"/>
</dbReference>
<accession>A0A3M6U7L7</accession>
<proteinExistence type="predicted"/>
<dbReference type="Gene3D" id="1.20.1280.50">
    <property type="match status" value="2"/>
</dbReference>
<feature type="compositionally biased region" description="Basic residues" evidence="5">
    <location>
        <begin position="1"/>
        <end position="12"/>
    </location>
</feature>
<keyword evidence="2" id="KW-0378">Hydrolase</keyword>
<keyword evidence="3" id="KW-0347">Helicase</keyword>
<dbReference type="Gene3D" id="1.10.486.10">
    <property type="entry name" value="PCRA, domain 4"/>
    <property type="match status" value="1"/>
</dbReference>
<dbReference type="SUPFAM" id="SSF52540">
    <property type="entry name" value="P-loop containing nucleoside triphosphate hydrolases"/>
    <property type="match status" value="2"/>
</dbReference>
<dbReference type="Gene3D" id="3.40.50.300">
    <property type="entry name" value="P-loop containing nucleotide triphosphate hydrolases"/>
    <property type="match status" value="2"/>
</dbReference>
<dbReference type="GO" id="GO:0003677">
    <property type="term" value="F:DNA binding"/>
    <property type="evidence" value="ECO:0007669"/>
    <property type="project" value="InterPro"/>
</dbReference>
<dbReference type="GO" id="GO:0000724">
    <property type="term" value="P:double-strand break repair via homologous recombination"/>
    <property type="evidence" value="ECO:0007669"/>
    <property type="project" value="TreeGrafter"/>
</dbReference>
<name>A0A3M6U7L7_POCDA</name>
<feature type="domain" description="F-box" evidence="6">
    <location>
        <begin position="322"/>
        <end position="371"/>
    </location>
</feature>
<sequence length="1384" mass="153681">MDRNTTPRKKRNMSISNPRQRSISQYFTPRSGISKEDVNFLVKPTANPSTRTPGIATCGSILNGQRGFKDQVTLSPTLGFTSAANIYLQTGKWSSGTQKHSIASVERNLASVTSQPEDFQVPCNSSSKTCSSEGKQSLIDGYTRVPDFVASSSFSSPSSSSCLNTLTSSLSSSSPSARNMKRAPRSTRTQKNLKGKSGKNQRSALNTIFVKSDDEGSSNDSDCCLTMNVVHGRKAKRDSDVRGNSTCSTSQAYWNDFCIHSGQVSLESAVSKRGCKKNNSISSQSTKQAKTKSSSSSTFGLFGGDIIDSDEEDDSQDFNQCSTDLTHLPVEILENILCQLPIVDLMLNCALVCHQWYNIISKDSFIPWKKKYFLLKKKDNSSEDFMIELLDTKGLLEMASHTKQAKTKLSSRSTFGLVGGDVIDSYEEDDSLDFNHSSTDFSHLPAEIMENIFCQLPIVDLMLNCTLVCHQWYNVISQDSFIPWKKKYFLLKNKDNSSGDVMIELLERKGLLEVDMFPLNLSSFMKDFKRKASSSSIEKLKTHPKFPLIETFLETLTSSSREVPSPWSVVALLTLVCQTVYEVQEIVHCLTRSTSCLVHDILECLYCLASIFYYLESQNRIGSGLHYRVFYTLYLYENAFRATCASLGSVSGQNSTEQQSVMQDRSISDKLQLTQEQVRIIKHDVRVGEITKIVAFAGTGKTTTLVEYTKMRPKERFLNVAYNKSIQEHAANMFPSNVENRTIHSLAYREVGVRYKHKLTCGLRIGTIMDALPFNCGYLHARRVEETLNNFIASADTTVNRKHVPATKRASVDVSSSEGSEVLTSIFGEYGSDTSYLNSDQHIQKVVSHAHGLWERMKDRGDGEFPITHDGYLKIYQLNRPVLDGYDCLLVDEAQDCTPVLCQDFSGRPSSADLCFSRSKKRSSGASADTTVNPKHVPAAKRTLVDVSSSEGSEIVVSIFGEHGTDTSYLNSDQYVQKVVSHAHGLWERMKDQGDKEFPITHDGYLKIYQLNRPVLDGYNCLLVDEAQDCTPAASDILLSQSCAKILSFRFGPEIAYVASCVLDVLKGVRNKTLVGGAKKGSVLGEQSGQLCVITRCNYTLFNEAVNVCCANNDKRVGFVGGLKSLALDRVLDIHKLFTADTNKPHSGIKDALIKKFRSFSELKKYAKCAPDPELLGKIKIVETHHVMLPQRIEKITSKAGLKSLALDRVLDIHKLFTAGTNKPHLKIKDAFIKKFRSFSELKKYAKSAPDPKLLSKIKANKQKLFVPRDISTISKRLAKCDIVFSTAHKAKGLEFDTVRVTDDFLPGIEMGVPLYDYGEDERNLVYVAVSRAKKCLQLNSTILNILGYKKGGNVRKAGGVLCPTCAADTIPHLGCLVSVNEEI</sequence>
<gene>
    <name evidence="7" type="ORF">pdam_00019471</name>
</gene>
<dbReference type="SMART" id="SM00256">
    <property type="entry name" value="FBOX"/>
    <property type="match status" value="2"/>
</dbReference>
<feature type="region of interest" description="Disordered" evidence="5">
    <location>
        <begin position="166"/>
        <end position="204"/>
    </location>
</feature>
<dbReference type="InterPro" id="IPR036047">
    <property type="entry name" value="F-box-like_dom_sf"/>
</dbReference>
<keyword evidence="8" id="KW-1185">Reference proteome</keyword>
<feature type="region of interest" description="Disordered" evidence="5">
    <location>
        <begin position="276"/>
        <end position="297"/>
    </location>
</feature>
<feature type="compositionally biased region" description="Low complexity" evidence="5">
    <location>
        <begin position="166"/>
        <end position="176"/>
    </location>
</feature>
<dbReference type="Pfam" id="PF13361">
    <property type="entry name" value="UvrD_C"/>
    <property type="match status" value="1"/>
</dbReference>
<feature type="compositionally biased region" description="Low complexity" evidence="5">
    <location>
        <begin position="280"/>
        <end position="297"/>
    </location>
</feature>
<dbReference type="InterPro" id="IPR000212">
    <property type="entry name" value="DNA_helicase_UvrD/REP"/>
</dbReference>